<name>A0A921G5C2_SPOPS</name>
<proteinExistence type="inferred from homology"/>
<reference evidence="3" key="1">
    <citation type="journal article" date="2021" name="PeerJ">
        <title>Extensive microbial diversity within the chicken gut microbiome revealed by metagenomics and culture.</title>
        <authorList>
            <person name="Gilroy R."/>
            <person name="Ravi A."/>
            <person name="Getino M."/>
            <person name="Pursley I."/>
            <person name="Horton D.L."/>
            <person name="Alikhan N.F."/>
            <person name="Baker D."/>
            <person name="Gharbi K."/>
            <person name="Hall N."/>
            <person name="Watson M."/>
            <person name="Adriaenssens E.M."/>
            <person name="Foster-Nyarko E."/>
            <person name="Jarju S."/>
            <person name="Secka A."/>
            <person name="Antonio M."/>
            <person name="Oren A."/>
            <person name="Chaudhuri R.R."/>
            <person name="La Ragione R."/>
            <person name="Hildebrand F."/>
            <person name="Pallen M.J."/>
        </authorList>
    </citation>
    <scope>NUCLEOTIDE SEQUENCE</scope>
    <source>
        <strain evidence="3">CHK171-7178</strain>
    </source>
</reference>
<comment type="caution">
    <text evidence="3">The sequence shown here is derived from an EMBL/GenBank/DDBJ whole genome shotgun (WGS) entry which is preliminary data.</text>
</comment>
<evidence type="ECO:0000313" key="3">
    <source>
        <dbReference type="EMBL" id="HJF34036.1"/>
    </source>
</evidence>
<sequence>MKVLDVDLFQEGLQRNITMLDRLSGEMEAIHNAVEGLVQMEEQFKGAGGSAIRSFYQECHLPFLHFFQLFSEQFKQVFQQMEAALHSLEPDSSGYIVEQFLEGELEQGLTLIGHLTDSLTDEANSIMDQVSDIVGLPHLDDSGVQEGVIRSKRKRDDTNSQLYEFDATQTTALHPIEQDLQTMNTWLTDMEGLFQAGVKDITFVPSQWNVLTFRSGIRTELFPKVYLNPWLMEQEQLMGTMITTATFQTLEG</sequence>
<dbReference type="InterPro" id="IPR006829">
    <property type="entry name" value="LXG_dom"/>
</dbReference>
<comment type="similarity">
    <text evidence="1">In the N-terminal section; belongs to the LXG family.</text>
</comment>
<gene>
    <name evidence="3" type="ORF">K8V56_19925</name>
</gene>
<dbReference type="AlphaFoldDB" id="A0A921G5C2"/>
<dbReference type="Pfam" id="PF04740">
    <property type="entry name" value="LXG"/>
    <property type="match status" value="1"/>
</dbReference>
<dbReference type="EMBL" id="DYWT01000301">
    <property type="protein sequence ID" value="HJF34036.1"/>
    <property type="molecule type" value="Genomic_DNA"/>
</dbReference>
<reference evidence="3" key="2">
    <citation type="submission" date="2021-09" db="EMBL/GenBank/DDBJ databases">
        <authorList>
            <person name="Gilroy R."/>
        </authorList>
    </citation>
    <scope>NUCLEOTIDE SEQUENCE</scope>
    <source>
        <strain evidence="3">CHK171-7178</strain>
    </source>
</reference>
<accession>A0A921G5C2</accession>
<evidence type="ECO:0000256" key="1">
    <source>
        <dbReference type="ARBA" id="ARBA00034117"/>
    </source>
</evidence>
<evidence type="ECO:0000313" key="4">
    <source>
        <dbReference type="Proteomes" id="UP000698173"/>
    </source>
</evidence>
<protein>
    <submittedName>
        <fullName evidence="3">LXG domain-containing protein</fullName>
    </submittedName>
</protein>
<dbReference type="PROSITE" id="PS51756">
    <property type="entry name" value="LXG"/>
    <property type="match status" value="1"/>
</dbReference>
<organism evidence="3 4">
    <name type="scientific">Sporosarcina psychrophila</name>
    <name type="common">Bacillus psychrophilus</name>
    <dbReference type="NCBI Taxonomy" id="1476"/>
    <lineage>
        <taxon>Bacteria</taxon>
        <taxon>Bacillati</taxon>
        <taxon>Bacillota</taxon>
        <taxon>Bacilli</taxon>
        <taxon>Bacillales</taxon>
        <taxon>Caryophanaceae</taxon>
        <taxon>Sporosarcina</taxon>
    </lineage>
</organism>
<feature type="domain" description="LXG" evidence="2">
    <location>
        <begin position="1"/>
        <end position="234"/>
    </location>
</feature>
<evidence type="ECO:0000259" key="2">
    <source>
        <dbReference type="PROSITE" id="PS51756"/>
    </source>
</evidence>
<dbReference type="Proteomes" id="UP000698173">
    <property type="component" value="Unassembled WGS sequence"/>
</dbReference>